<keyword evidence="2" id="KW-0677">Repeat</keyword>
<feature type="signal peptide" evidence="3">
    <location>
        <begin position="1"/>
        <end position="17"/>
    </location>
</feature>
<sequence>MAFKILIITALVACVSAGGPASYSISAPSADHYSVGTSNEHTVKGLYGQNVLSSYSKSVSTPHSHAQVSLSKASNDISPYVGYKAPLAYPGYAAPLAYPGYHAPLAVAKPALPYAGYYGAHYPAAYPAIAKPALAYPGAYPAGYPYGAYAHGAYAHGPVIAKAAAPVLGSTVSFHGLGAHYGW</sequence>
<dbReference type="GO" id="GO:0042302">
    <property type="term" value="F:structural constituent of cuticle"/>
    <property type="evidence" value="ECO:0007669"/>
    <property type="project" value="UniProtKB-KW"/>
</dbReference>
<dbReference type="VEuPathDB" id="VectorBase:CSON013995"/>
<dbReference type="AlphaFoldDB" id="A0A336MLN9"/>
<proteinExistence type="predicted"/>
<keyword evidence="3" id="KW-0732">Signal</keyword>
<evidence type="ECO:0000256" key="2">
    <source>
        <dbReference type="ARBA" id="ARBA00022737"/>
    </source>
</evidence>
<dbReference type="PANTHER" id="PTHR39068">
    <property type="entry name" value="LARVAL/PUPAL CUTICLE PROTEIN H1C-LIKE PROTEIN-RELATED"/>
    <property type="match status" value="1"/>
</dbReference>
<evidence type="ECO:0000256" key="1">
    <source>
        <dbReference type="ARBA" id="ARBA00022460"/>
    </source>
</evidence>
<feature type="chain" id="PRO_5016324760" evidence="3">
    <location>
        <begin position="18"/>
        <end position="183"/>
    </location>
</feature>
<evidence type="ECO:0000256" key="3">
    <source>
        <dbReference type="SAM" id="SignalP"/>
    </source>
</evidence>
<dbReference type="OMA" id="YAVGHTA"/>
<accession>A0A336MLN9</accession>
<organism evidence="4">
    <name type="scientific">Culicoides sonorensis</name>
    <name type="common">Biting midge</name>
    <dbReference type="NCBI Taxonomy" id="179676"/>
    <lineage>
        <taxon>Eukaryota</taxon>
        <taxon>Metazoa</taxon>
        <taxon>Ecdysozoa</taxon>
        <taxon>Arthropoda</taxon>
        <taxon>Hexapoda</taxon>
        <taxon>Insecta</taxon>
        <taxon>Pterygota</taxon>
        <taxon>Neoptera</taxon>
        <taxon>Endopterygota</taxon>
        <taxon>Diptera</taxon>
        <taxon>Nematocera</taxon>
        <taxon>Chironomoidea</taxon>
        <taxon>Ceratopogonidae</taxon>
        <taxon>Ceratopogoninae</taxon>
        <taxon>Culicoides</taxon>
        <taxon>Monoculicoides</taxon>
    </lineage>
</organism>
<evidence type="ECO:0000313" key="4">
    <source>
        <dbReference type="EMBL" id="SSX26918.1"/>
    </source>
</evidence>
<dbReference type="InterPro" id="IPR022727">
    <property type="entry name" value="Cuticle_C1"/>
</dbReference>
<reference evidence="4" key="1">
    <citation type="submission" date="2018-07" db="EMBL/GenBank/DDBJ databases">
        <authorList>
            <person name="Quirk P.G."/>
            <person name="Krulwich T.A."/>
        </authorList>
    </citation>
    <scope>NUCLEOTIDE SEQUENCE</scope>
</reference>
<dbReference type="EMBL" id="UFQT01000747">
    <property type="protein sequence ID" value="SSX26918.1"/>
    <property type="molecule type" value="Genomic_DNA"/>
</dbReference>
<keyword evidence="1" id="KW-0193">Cuticle</keyword>
<name>A0A336MLN9_CULSO</name>
<protein>
    <submittedName>
        <fullName evidence="4">CSON013995 protein</fullName>
    </submittedName>
</protein>
<dbReference type="PANTHER" id="PTHR39068:SF4">
    <property type="entry name" value="AGAP000382-PA"/>
    <property type="match status" value="1"/>
</dbReference>
<gene>
    <name evidence="4" type="primary">CSON013995</name>
</gene>